<keyword evidence="3" id="KW-0223">Dioxygenase</keyword>
<dbReference type="GO" id="GO:0071456">
    <property type="term" value="P:cellular response to hypoxia"/>
    <property type="evidence" value="ECO:0007669"/>
    <property type="project" value="TreeGrafter"/>
</dbReference>
<dbReference type="AlphaFoldDB" id="A0A098G801"/>
<evidence type="ECO:0000256" key="1">
    <source>
        <dbReference type="ARBA" id="ARBA00001961"/>
    </source>
</evidence>
<dbReference type="SMART" id="SM00702">
    <property type="entry name" value="P4Hc"/>
    <property type="match status" value="1"/>
</dbReference>
<evidence type="ECO:0000313" key="7">
    <source>
        <dbReference type="Proteomes" id="UP000032430"/>
    </source>
</evidence>
<dbReference type="HOGENOM" id="CLU_022206_1_0_6"/>
<keyword evidence="7" id="KW-1185">Reference proteome</keyword>
<evidence type="ECO:0000259" key="5">
    <source>
        <dbReference type="SMART" id="SM00702"/>
    </source>
</evidence>
<dbReference type="GO" id="GO:0031418">
    <property type="term" value="F:L-ascorbic acid binding"/>
    <property type="evidence" value="ECO:0007669"/>
    <property type="project" value="UniProtKB-KW"/>
</dbReference>
<dbReference type="EMBL" id="LN614827">
    <property type="protein sequence ID" value="CEG58094.1"/>
    <property type="molecule type" value="Genomic_DNA"/>
</dbReference>
<dbReference type="InterPro" id="IPR006620">
    <property type="entry name" value="Pro_4_hyd_alph"/>
</dbReference>
<name>A0A098G801_9GAMM</name>
<reference evidence="7" key="1">
    <citation type="submission" date="2014-09" db="EMBL/GenBank/DDBJ databases">
        <authorList>
            <person name="Gomez-Valero L."/>
        </authorList>
    </citation>
    <scope>NUCLEOTIDE SEQUENCE [LARGE SCALE GENOMIC DNA]</scope>
    <source>
        <strain evidence="7">ATCC700992</strain>
    </source>
</reference>
<evidence type="ECO:0000256" key="4">
    <source>
        <dbReference type="ARBA" id="ARBA00023002"/>
    </source>
</evidence>
<dbReference type="PANTHER" id="PTHR12907:SF26">
    <property type="entry name" value="HIF PROLYL HYDROXYLASE, ISOFORM C"/>
    <property type="match status" value="1"/>
</dbReference>
<keyword evidence="2" id="KW-0847">Vitamin C</keyword>
<evidence type="ECO:0000256" key="2">
    <source>
        <dbReference type="ARBA" id="ARBA00022896"/>
    </source>
</evidence>
<dbReference type="InterPro" id="IPR051559">
    <property type="entry name" value="HIF_prolyl_hydroxylases"/>
</dbReference>
<dbReference type="Gene3D" id="2.60.120.620">
    <property type="entry name" value="q2cbj1_9rhob like domain"/>
    <property type="match status" value="1"/>
</dbReference>
<protein>
    <submittedName>
        <fullName evidence="6">2OG-Fe(II) oxygenase family oxidoreductase</fullName>
    </submittedName>
</protein>
<dbReference type="KEGG" id="lfa:LFA_2728"/>
<dbReference type="PANTHER" id="PTHR12907">
    <property type="entry name" value="EGL NINE HOMOLOG-RELATED"/>
    <property type="match status" value="1"/>
</dbReference>
<comment type="cofactor">
    <cofactor evidence="1">
        <name>L-ascorbate</name>
        <dbReference type="ChEBI" id="CHEBI:38290"/>
    </cofactor>
</comment>
<dbReference type="Pfam" id="PF13640">
    <property type="entry name" value="2OG-FeII_Oxy_3"/>
    <property type="match status" value="1"/>
</dbReference>
<sequence>MIDSELITHNLCTNGFHIIDGFLELEHCRSLRHLACDMQHQGLFKNAKIGPKVQAQQNNTIRTDAICWLNEDSTEPAVQAYLKKTISVAHILNRSLFLGLAEFETHFAVYQPGSFYKKHIDQFATKKTRKISCVYYLNEQWQADFGGELKLYNQADQSIENILPLENRFVCFNSELPHEVCITHHPRYSIAGWMKTSSSEMPLERI</sequence>
<evidence type="ECO:0000256" key="3">
    <source>
        <dbReference type="ARBA" id="ARBA00022964"/>
    </source>
</evidence>
<evidence type="ECO:0000313" key="6">
    <source>
        <dbReference type="EMBL" id="CEG58094.1"/>
    </source>
</evidence>
<organism evidence="6 7">
    <name type="scientific">Legionella fallonii LLAP-10</name>
    <dbReference type="NCBI Taxonomy" id="1212491"/>
    <lineage>
        <taxon>Bacteria</taxon>
        <taxon>Pseudomonadati</taxon>
        <taxon>Pseudomonadota</taxon>
        <taxon>Gammaproteobacteria</taxon>
        <taxon>Legionellales</taxon>
        <taxon>Legionellaceae</taxon>
        <taxon>Legionella</taxon>
    </lineage>
</organism>
<proteinExistence type="predicted"/>
<dbReference type="GO" id="GO:0008198">
    <property type="term" value="F:ferrous iron binding"/>
    <property type="evidence" value="ECO:0007669"/>
    <property type="project" value="TreeGrafter"/>
</dbReference>
<dbReference type="STRING" id="1212491.LFA_2728"/>
<gene>
    <name evidence="6" type="ORF">LFA_2728</name>
</gene>
<dbReference type="RefSeq" id="WP_045096485.1">
    <property type="nucleotide sequence ID" value="NZ_LN614827.1"/>
</dbReference>
<dbReference type="Proteomes" id="UP000032430">
    <property type="component" value="Chromosome I"/>
</dbReference>
<dbReference type="InterPro" id="IPR044862">
    <property type="entry name" value="Pro_4_hyd_alph_FE2OG_OXY"/>
</dbReference>
<keyword evidence="4" id="KW-0560">Oxidoreductase</keyword>
<dbReference type="GO" id="GO:0031543">
    <property type="term" value="F:peptidyl-proline dioxygenase activity"/>
    <property type="evidence" value="ECO:0007669"/>
    <property type="project" value="TreeGrafter"/>
</dbReference>
<dbReference type="OrthoDB" id="9783171at2"/>
<accession>A0A098G801</accession>
<feature type="domain" description="Prolyl 4-hydroxylase alpha subunit" evidence="5">
    <location>
        <begin position="14"/>
        <end position="195"/>
    </location>
</feature>